<feature type="chain" id="PRO_5045046956" evidence="3">
    <location>
        <begin position="20"/>
        <end position="304"/>
    </location>
</feature>
<feature type="transmembrane region" description="Helical" evidence="2">
    <location>
        <begin position="180"/>
        <end position="199"/>
    </location>
</feature>
<keyword evidence="6" id="KW-1185">Reference proteome</keyword>
<proteinExistence type="predicted"/>
<organism evidence="5 6">
    <name type="scientific">Phocaeicola faecium</name>
    <dbReference type="NCBI Taxonomy" id="2762213"/>
    <lineage>
        <taxon>Bacteria</taxon>
        <taxon>Pseudomonadati</taxon>
        <taxon>Bacteroidota</taxon>
        <taxon>Bacteroidia</taxon>
        <taxon>Bacteroidales</taxon>
        <taxon>Bacteroidaceae</taxon>
        <taxon>Phocaeicola</taxon>
    </lineage>
</organism>
<evidence type="ECO:0000259" key="4">
    <source>
        <dbReference type="Pfam" id="PF04536"/>
    </source>
</evidence>
<name>A0ABR8VBK0_9BACT</name>
<evidence type="ECO:0000256" key="1">
    <source>
        <dbReference type="SAM" id="MobiDB-lite"/>
    </source>
</evidence>
<feature type="compositionally biased region" description="Gly residues" evidence="1">
    <location>
        <begin position="261"/>
        <end position="270"/>
    </location>
</feature>
<evidence type="ECO:0000313" key="5">
    <source>
        <dbReference type="EMBL" id="MBD8002006.1"/>
    </source>
</evidence>
<evidence type="ECO:0000256" key="3">
    <source>
        <dbReference type="SAM" id="SignalP"/>
    </source>
</evidence>
<comment type="caution">
    <text evidence="5">The sequence shown here is derived from an EMBL/GenBank/DDBJ whole genome shotgun (WGS) entry which is preliminary data.</text>
</comment>
<sequence>MKRKLLLLLFISACISLVAREYTVENLPMPRSQGNVYVTNPDGILSSAAVSVMDTTLYALEKQTGIQVLVAAVEQIEGGDCFDFAYRLGRHAGVGEKERDNGLVILLVTSERCIQFVTGYGLEGDLPDALCKQIQQRYMNPELAEGNWDAGMVAGVQAVRGILDGSMERQPSAGNEEDDMLILMIFISCFVLAPAALWYSVRQRNRCPQCHKHTLRQLSVRTVSRENGIRTEEVVYRCTNCGHIKRQQRKSRDNDNHHHPGGWGGPFMGGPFFGGGGGHGGGGGFSGGSFGGGDFGGGGAGSRF</sequence>
<reference evidence="5 6" key="1">
    <citation type="submission" date="2020-08" db="EMBL/GenBank/DDBJ databases">
        <title>A Genomic Blueprint of the Chicken Gut Microbiome.</title>
        <authorList>
            <person name="Gilroy R."/>
            <person name="Ravi A."/>
            <person name="Getino M."/>
            <person name="Pursley I."/>
            <person name="Horton D.L."/>
            <person name="Alikhan N.-F."/>
            <person name="Baker D."/>
            <person name="Gharbi K."/>
            <person name="Hall N."/>
            <person name="Watson M."/>
            <person name="Adriaenssens E.M."/>
            <person name="Foster-Nyarko E."/>
            <person name="Jarju S."/>
            <person name="Secka A."/>
            <person name="Antonio M."/>
            <person name="Oren A."/>
            <person name="Chaudhuri R."/>
            <person name="La Ragione R.M."/>
            <person name="Hildebrand F."/>
            <person name="Pallen M.J."/>
        </authorList>
    </citation>
    <scope>NUCLEOTIDE SEQUENCE [LARGE SCALE GENOMIC DNA]</scope>
    <source>
        <strain evidence="5 6">Sa1YUN3</strain>
    </source>
</reference>
<dbReference type="EMBL" id="JACSPQ010000005">
    <property type="protein sequence ID" value="MBD8002006.1"/>
    <property type="molecule type" value="Genomic_DNA"/>
</dbReference>
<dbReference type="Pfam" id="PF04536">
    <property type="entry name" value="TPM_phosphatase"/>
    <property type="match status" value="1"/>
</dbReference>
<accession>A0ABR8VBK0</accession>
<protein>
    <submittedName>
        <fullName evidence="5">TPM domain-containing protein</fullName>
    </submittedName>
</protein>
<dbReference type="Gene3D" id="3.10.310.50">
    <property type="match status" value="1"/>
</dbReference>
<feature type="domain" description="TPM" evidence="4">
    <location>
        <begin position="38"/>
        <end position="160"/>
    </location>
</feature>
<feature type="signal peptide" evidence="3">
    <location>
        <begin position="1"/>
        <end position="19"/>
    </location>
</feature>
<feature type="region of interest" description="Disordered" evidence="1">
    <location>
        <begin position="246"/>
        <end position="270"/>
    </location>
</feature>
<dbReference type="PANTHER" id="PTHR30373:SF2">
    <property type="entry name" value="UPF0603 PROTEIN YGCG"/>
    <property type="match status" value="1"/>
</dbReference>
<dbReference type="RefSeq" id="WP_191710062.1">
    <property type="nucleotide sequence ID" value="NZ_JACSPQ010000005.1"/>
</dbReference>
<gene>
    <name evidence="5" type="ORF">H9626_07235</name>
</gene>
<keyword evidence="2" id="KW-1133">Transmembrane helix</keyword>
<dbReference type="Proteomes" id="UP000616346">
    <property type="component" value="Unassembled WGS sequence"/>
</dbReference>
<keyword evidence="3" id="KW-0732">Signal</keyword>
<dbReference type="PANTHER" id="PTHR30373">
    <property type="entry name" value="UPF0603 PROTEIN YGCG"/>
    <property type="match status" value="1"/>
</dbReference>
<keyword evidence="2" id="KW-0812">Transmembrane</keyword>
<dbReference type="InterPro" id="IPR007621">
    <property type="entry name" value="TPM_dom"/>
</dbReference>
<evidence type="ECO:0000313" key="6">
    <source>
        <dbReference type="Proteomes" id="UP000616346"/>
    </source>
</evidence>
<evidence type="ECO:0000256" key="2">
    <source>
        <dbReference type="SAM" id="Phobius"/>
    </source>
</evidence>
<keyword evidence="2" id="KW-0472">Membrane</keyword>